<dbReference type="Gene3D" id="3.10.450.50">
    <property type="match status" value="1"/>
</dbReference>
<dbReference type="PANTHER" id="PTHR33747">
    <property type="entry name" value="UPF0225 PROTEIN SCO1677"/>
    <property type="match status" value="1"/>
</dbReference>
<reference evidence="1 2" key="1">
    <citation type="submission" date="2016-12" db="EMBL/GenBank/DDBJ databases">
        <authorList>
            <person name="Song W.-J."/>
            <person name="Kurnit D.M."/>
        </authorList>
    </citation>
    <scope>NUCLEOTIDE SEQUENCE [LARGE SCALE GENOMIC DNA]</scope>
    <source>
        <strain evidence="1 2">175</strain>
    </source>
</reference>
<dbReference type="SUPFAM" id="SSF101327">
    <property type="entry name" value="YgfB-like"/>
    <property type="match status" value="1"/>
</dbReference>
<dbReference type="Pfam" id="PF03695">
    <property type="entry name" value="UPF0149"/>
    <property type="match status" value="1"/>
</dbReference>
<evidence type="ECO:0000313" key="1">
    <source>
        <dbReference type="EMBL" id="SMF95652.1"/>
    </source>
</evidence>
<name>A0A1Y6D540_9GAMM</name>
<dbReference type="AlphaFoldDB" id="A0A1Y6D540"/>
<dbReference type="Proteomes" id="UP000192923">
    <property type="component" value="Unassembled WGS sequence"/>
</dbReference>
<dbReference type="InterPro" id="IPR004027">
    <property type="entry name" value="SEC_C_motif"/>
</dbReference>
<dbReference type="EMBL" id="FXAM01000001">
    <property type="protein sequence ID" value="SMF95652.1"/>
    <property type="molecule type" value="Genomic_DNA"/>
</dbReference>
<dbReference type="PANTHER" id="PTHR33747:SF1">
    <property type="entry name" value="ADENYLATE CYCLASE-ASSOCIATED CAP C-TERMINAL DOMAIN-CONTAINING PROTEIN"/>
    <property type="match status" value="1"/>
</dbReference>
<dbReference type="STRING" id="1760988.SAMN02949497_3022"/>
<sequence length="211" mass="22799">MTTIASIDELDRFLSSTAMPEHGLNLHGLDGLCAALALVPGSVPSEQWLAWVWDSGEGTQQPEFADAEQEQRLTRQILTHYERVKDAIKAQSFAPHPTPADGDAIQNAQRWCQGFVTGMSLSPDPWDKLLDRHSEMLSPMLLLGTERGCKTISQSGTRFEEVAAALPAAVAALHAHFAAQTSPVRKAEGKVGRNEACPCGSGKKYKKCCGA</sequence>
<dbReference type="OrthoDB" id="212300at2"/>
<dbReference type="RefSeq" id="WP_085214056.1">
    <property type="nucleotide sequence ID" value="NZ_FXAM01000001.1"/>
</dbReference>
<accession>A0A1Y6D540</accession>
<dbReference type="Pfam" id="PF02810">
    <property type="entry name" value="SEC-C"/>
    <property type="match status" value="1"/>
</dbReference>
<dbReference type="SUPFAM" id="SSF103642">
    <property type="entry name" value="Sec-C motif"/>
    <property type="match status" value="1"/>
</dbReference>
<evidence type="ECO:0008006" key="3">
    <source>
        <dbReference type="Google" id="ProtNLM"/>
    </source>
</evidence>
<keyword evidence="2" id="KW-1185">Reference proteome</keyword>
<protein>
    <recommendedName>
        <fullName evidence="3">YecA family protein</fullName>
    </recommendedName>
</protein>
<evidence type="ECO:0000313" key="2">
    <source>
        <dbReference type="Proteomes" id="UP000192923"/>
    </source>
</evidence>
<dbReference type="InterPro" id="IPR011978">
    <property type="entry name" value="YgfB-like"/>
</dbReference>
<gene>
    <name evidence="1" type="ORF">SAMN02949497_3022</name>
</gene>
<dbReference type="NCBIfam" id="TIGR02292">
    <property type="entry name" value="ygfB_yecA"/>
    <property type="match status" value="1"/>
</dbReference>
<dbReference type="InterPro" id="IPR036255">
    <property type="entry name" value="YgfB-like_sf"/>
</dbReference>
<proteinExistence type="predicted"/>
<organism evidence="1 2">
    <name type="scientific">Methylomagnum ishizawai</name>
    <dbReference type="NCBI Taxonomy" id="1760988"/>
    <lineage>
        <taxon>Bacteria</taxon>
        <taxon>Pseudomonadati</taxon>
        <taxon>Pseudomonadota</taxon>
        <taxon>Gammaproteobacteria</taxon>
        <taxon>Methylococcales</taxon>
        <taxon>Methylococcaceae</taxon>
        <taxon>Methylomagnum</taxon>
    </lineage>
</organism>